<protein>
    <submittedName>
        <fullName evidence="5">Putative transcriptional regulator</fullName>
    </submittedName>
</protein>
<name>A0A059FPF2_9PROT</name>
<gene>
    <name evidence="5" type="ORF">HHI_11116</name>
</gene>
<dbReference type="PANTHER" id="PTHR33204">
    <property type="entry name" value="TRANSCRIPTIONAL REGULATOR, MARR FAMILY"/>
    <property type="match status" value="1"/>
</dbReference>
<dbReference type="InterPro" id="IPR036390">
    <property type="entry name" value="WH_DNA-bd_sf"/>
</dbReference>
<dbReference type="Proteomes" id="UP000025061">
    <property type="component" value="Unassembled WGS sequence"/>
</dbReference>
<evidence type="ECO:0000313" key="5">
    <source>
        <dbReference type="EMBL" id="KCZ92525.1"/>
    </source>
</evidence>
<sequence>MSKRPDYTAPLAAEGVQNALRILEGRWKLVILFQLFGGKVMRFSELERAIPGISQKMLIQQLRQMEKDGVVTRIIHHEVPPRVEYHLTEWGQSLCPALDALLLWAENAPADIRAVLLSGVAAD</sequence>
<keyword evidence="2" id="KW-0238">DNA-binding</keyword>
<dbReference type="RefSeq" id="WP_011646692.1">
    <property type="nucleotide sequence ID" value="NZ_ARYI01000009.1"/>
</dbReference>
<keyword evidence="6" id="KW-1185">Reference proteome</keyword>
<evidence type="ECO:0000256" key="2">
    <source>
        <dbReference type="ARBA" id="ARBA00023125"/>
    </source>
</evidence>
<dbReference type="EMBL" id="ARYI01000009">
    <property type="protein sequence ID" value="KCZ92525.1"/>
    <property type="molecule type" value="Genomic_DNA"/>
</dbReference>
<dbReference type="AlphaFoldDB" id="A0A059FPF2"/>
<dbReference type="InterPro" id="IPR036388">
    <property type="entry name" value="WH-like_DNA-bd_sf"/>
</dbReference>
<dbReference type="OrthoDB" id="9800350at2"/>
<evidence type="ECO:0000256" key="1">
    <source>
        <dbReference type="ARBA" id="ARBA00023015"/>
    </source>
</evidence>
<dbReference type="SUPFAM" id="SSF46785">
    <property type="entry name" value="Winged helix' DNA-binding domain"/>
    <property type="match status" value="1"/>
</dbReference>
<evidence type="ECO:0000259" key="4">
    <source>
        <dbReference type="PROSITE" id="PS51118"/>
    </source>
</evidence>
<evidence type="ECO:0000256" key="3">
    <source>
        <dbReference type="ARBA" id="ARBA00023163"/>
    </source>
</evidence>
<organism evidence="5 6">
    <name type="scientific">Hyphomonas hirschiana VP5</name>
    <dbReference type="NCBI Taxonomy" id="1280951"/>
    <lineage>
        <taxon>Bacteria</taxon>
        <taxon>Pseudomonadati</taxon>
        <taxon>Pseudomonadota</taxon>
        <taxon>Alphaproteobacteria</taxon>
        <taxon>Hyphomonadales</taxon>
        <taxon>Hyphomonadaceae</taxon>
        <taxon>Hyphomonas</taxon>
    </lineage>
</organism>
<reference evidence="5 6" key="1">
    <citation type="submission" date="2013-04" db="EMBL/GenBank/DDBJ databases">
        <title>Hyphomonas hirschiana VP5 Genome Sequencing.</title>
        <authorList>
            <person name="Lai Q."/>
            <person name="Shao Z."/>
        </authorList>
    </citation>
    <scope>NUCLEOTIDE SEQUENCE [LARGE SCALE GENOMIC DNA]</scope>
    <source>
        <strain evidence="5 6">VP5</strain>
    </source>
</reference>
<keyword evidence="1" id="KW-0805">Transcription regulation</keyword>
<accession>A0A059FPF2</accession>
<dbReference type="InterPro" id="IPR002577">
    <property type="entry name" value="HTH_HxlR"/>
</dbReference>
<dbReference type="Gene3D" id="1.10.10.10">
    <property type="entry name" value="Winged helix-like DNA-binding domain superfamily/Winged helix DNA-binding domain"/>
    <property type="match status" value="1"/>
</dbReference>
<evidence type="ECO:0000313" key="6">
    <source>
        <dbReference type="Proteomes" id="UP000025061"/>
    </source>
</evidence>
<proteinExistence type="predicted"/>
<keyword evidence="3" id="KW-0804">Transcription</keyword>
<dbReference type="GO" id="GO:0003677">
    <property type="term" value="F:DNA binding"/>
    <property type="evidence" value="ECO:0007669"/>
    <property type="project" value="UniProtKB-KW"/>
</dbReference>
<dbReference type="Pfam" id="PF01638">
    <property type="entry name" value="HxlR"/>
    <property type="match status" value="1"/>
</dbReference>
<dbReference type="PANTHER" id="PTHR33204:SF29">
    <property type="entry name" value="TRANSCRIPTIONAL REGULATOR"/>
    <property type="match status" value="1"/>
</dbReference>
<comment type="caution">
    <text evidence="5">The sequence shown here is derived from an EMBL/GenBank/DDBJ whole genome shotgun (WGS) entry which is preliminary data.</text>
</comment>
<dbReference type="PATRIC" id="fig|1280951.3.peg.2239"/>
<dbReference type="PROSITE" id="PS51118">
    <property type="entry name" value="HTH_HXLR"/>
    <property type="match status" value="1"/>
</dbReference>
<feature type="domain" description="HTH hxlR-type" evidence="4">
    <location>
        <begin position="9"/>
        <end position="113"/>
    </location>
</feature>